<dbReference type="Proteomes" id="UP001338125">
    <property type="component" value="Unassembled WGS sequence"/>
</dbReference>
<evidence type="ECO:0000259" key="6">
    <source>
        <dbReference type="PROSITE" id="PS50110"/>
    </source>
</evidence>
<feature type="domain" description="Response regulatory" evidence="6">
    <location>
        <begin position="964"/>
        <end position="1084"/>
    </location>
</feature>
<keyword evidence="4" id="KW-0812">Transmembrane</keyword>
<dbReference type="Gene3D" id="3.40.50.2300">
    <property type="match status" value="1"/>
</dbReference>
<dbReference type="InterPro" id="IPR005467">
    <property type="entry name" value="His_kinase_dom"/>
</dbReference>
<evidence type="ECO:0000256" key="4">
    <source>
        <dbReference type="SAM" id="Phobius"/>
    </source>
</evidence>
<dbReference type="InterPro" id="IPR003661">
    <property type="entry name" value="HisK_dim/P_dom"/>
</dbReference>
<proteinExistence type="predicted"/>
<dbReference type="SMART" id="SM00448">
    <property type="entry name" value="REC"/>
    <property type="match status" value="1"/>
</dbReference>
<dbReference type="InterPro" id="IPR036097">
    <property type="entry name" value="HisK_dim/P_sf"/>
</dbReference>
<dbReference type="CDD" id="cd00082">
    <property type="entry name" value="HisKA"/>
    <property type="match status" value="1"/>
</dbReference>
<feature type="modified residue" description="4-aspartylphosphate" evidence="2">
    <location>
        <position position="1019"/>
    </location>
</feature>
<name>A0ABR0SQC5_9HYPO</name>
<dbReference type="InterPro" id="IPR003594">
    <property type="entry name" value="HATPase_dom"/>
</dbReference>
<evidence type="ECO:0000256" key="2">
    <source>
        <dbReference type="PROSITE-ProRule" id="PRU00169"/>
    </source>
</evidence>
<dbReference type="PROSITE" id="PS50110">
    <property type="entry name" value="RESPONSE_REGULATORY"/>
    <property type="match status" value="1"/>
</dbReference>
<dbReference type="Pfam" id="PF00072">
    <property type="entry name" value="Response_reg"/>
    <property type="match status" value="1"/>
</dbReference>
<organism evidence="7 8">
    <name type="scientific">Cladobotryum mycophilum</name>
    <dbReference type="NCBI Taxonomy" id="491253"/>
    <lineage>
        <taxon>Eukaryota</taxon>
        <taxon>Fungi</taxon>
        <taxon>Dikarya</taxon>
        <taxon>Ascomycota</taxon>
        <taxon>Pezizomycotina</taxon>
        <taxon>Sordariomycetes</taxon>
        <taxon>Hypocreomycetidae</taxon>
        <taxon>Hypocreales</taxon>
        <taxon>Hypocreaceae</taxon>
        <taxon>Cladobotryum</taxon>
    </lineage>
</organism>
<gene>
    <name evidence="7" type="ORF">PT974_04777</name>
</gene>
<dbReference type="InterPro" id="IPR050956">
    <property type="entry name" value="2C_system_His_kinase"/>
</dbReference>
<dbReference type="SUPFAM" id="SSF52172">
    <property type="entry name" value="CheY-like"/>
    <property type="match status" value="1"/>
</dbReference>
<dbReference type="CDD" id="cd17546">
    <property type="entry name" value="REC_hyHK_CKI1_RcsC-like"/>
    <property type="match status" value="1"/>
</dbReference>
<dbReference type="PANTHER" id="PTHR43719:SF34">
    <property type="entry name" value="TWO-COMPONENT SYSTEM PROTEIN B"/>
    <property type="match status" value="1"/>
</dbReference>
<feature type="region of interest" description="Disordered" evidence="3">
    <location>
        <begin position="438"/>
        <end position="466"/>
    </location>
</feature>
<dbReference type="SMART" id="SM00388">
    <property type="entry name" value="HisKA"/>
    <property type="match status" value="1"/>
</dbReference>
<dbReference type="PRINTS" id="PR00344">
    <property type="entry name" value="BCTRLSENSOR"/>
</dbReference>
<dbReference type="InterPro" id="IPR001789">
    <property type="entry name" value="Sig_transdc_resp-reg_receiver"/>
</dbReference>
<dbReference type="InterPro" id="IPR004358">
    <property type="entry name" value="Sig_transdc_His_kin-like_C"/>
</dbReference>
<dbReference type="SMART" id="SM00387">
    <property type="entry name" value="HATPase_c"/>
    <property type="match status" value="1"/>
</dbReference>
<keyword evidence="4" id="KW-1133">Transmembrane helix</keyword>
<accession>A0ABR0SQC5</accession>
<dbReference type="SUPFAM" id="SSF47384">
    <property type="entry name" value="Homodimeric domain of signal transducing histidine kinase"/>
    <property type="match status" value="1"/>
</dbReference>
<dbReference type="Pfam" id="PF02518">
    <property type="entry name" value="HATPase_c"/>
    <property type="match status" value="1"/>
</dbReference>
<dbReference type="CDD" id="cd16922">
    <property type="entry name" value="HATPase_EvgS-ArcB-TorS-like"/>
    <property type="match status" value="1"/>
</dbReference>
<dbReference type="InterPro" id="IPR036890">
    <property type="entry name" value="HATPase_C_sf"/>
</dbReference>
<keyword evidence="8" id="KW-1185">Reference proteome</keyword>
<evidence type="ECO:0000256" key="3">
    <source>
        <dbReference type="SAM" id="MobiDB-lite"/>
    </source>
</evidence>
<reference evidence="7 8" key="1">
    <citation type="submission" date="2024-01" db="EMBL/GenBank/DDBJ databases">
        <title>Complete genome of Cladobotryum mycophilum ATHUM6906.</title>
        <authorList>
            <person name="Christinaki A.C."/>
            <person name="Myridakis A.I."/>
            <person name="Kouvelis V.N."/>
        </authorList>
    </citation>
    <scope>NUCLEOTIDE SEQUENCE [LARGE SCALE GENOMIC DNA]</scope>
    <source>
        <strain evidence="7 8">ATHUM6906</strain>
    </source>
</reference>
<feature type="compositionally biased region" description="Low complexity" evidence="3">
    <location>
        <begin position="767"/>
        <end position="780"/>
    </location>
</feature>
<comment type="caution">
    <text evidence="7">The sequence shown here is derived from an EMBL/GenBank/DDBJ whole genome shotgun (WGS) entry which is preliminary data.</text>
</comment>
<feature type="domain" description="Histidine kinase" evidence="5">
    <location>
        <begin position="566"/>
        <end position="885"/>
    </location>
</feature>
<dbReference type="SUPFAM" id="SSF55874">
    <property type="entry name" value="ATPase domain of HSP90 chaperone/DNA topoisomerase II/histidine kinase"/>
    <property type="match status" value="1"/>
</dbReference>
<dbReference type="Gene3D" id="6.10.340.10">
    <property type="match status" value="1"/>
</dbReference>
<evidence type="ECO:0000256" key="1">
    <source>
        <dbReference type="ARBA" id="ARBA00022553"/>
    </source>
</evidence>
<dbReference type="PROSITE" id="PS50109">
    <property type="entry name" value="HIS_KIN"/>
    <property type="match status" value="1"/>
</dbReference>
<dbReference type="Pfam" id="PF00512">
    <property type="entry name" value="HisKA"/>
    <property type="match status" value="1"/>
</dbReference>
<dbReference type="PANTHER" id="PTHR43719">
    <property type="entry name" value="TWO-COMPONENT HISTIDINE KINASE"/>
    <property type="match status" value="1"/>
</dbReference>
<keyword evidence="1 2" id="KW-0597">Phosphoprotein</keyword>
<feature type="region of interest" description="Disordered" evidence="3">
    <location>
        <begin position="881"/>
        <end position="914"/>
    </location>
</feature>
<feature type="compositionally biased region" description="Acidic residues" evidence="3">
    <location>
        <begin position="442"/>
        <end position="452"/>
    </location>
</feature>
<dbReference type="Gene3D" id="1.10.287.130">
    <property type="match status" value="1"/>
</dbReference>
<evidence type="ECO:0000313" key="8">
    <source>
        <dbReference type="Proteomes" id="UP001338125"/>
    </source>
</evidence>
<sequence>MRVAIREQLAALVIFAVLIALAIVSIPTWIFVHNFVIDVESDGLSLTASLKASRIASELDLAQTICQTVATRILLQQAFVDFYNGNSTNPFDNARADLQIAMSTARLTGLLQARLYSRNDTGDPNGLVSVTGTGVGNQTDNIQLPYLAPDGSRVNLSDTEFGYPPSLYPNITYMNLGYPNPYVPSTPAFGAYAFPGVNLTGGGGLVLGPLIINETYALISLTVPVRSFSIANFILGYMTLIISAGSLIDVQLSREGLSSTGVVLLVGPDHPSNRFNTTLRPSNNTYSPPKHAFANTLVRFVLPPISVLGQTNRHSNQDYVDGDYDKSFTVSQYPALLDVYSRKISQPNNSTAILSTKNEQGVPVAVGVARPESTLVDWAIVVEKARSEAYEPIDTLRNILLGCVFGTAGLVILLVFPCAHLSVLPIRRLKTATEKSIAPPGYEDEFDEDFDEEHPGSGANSSQRSKKGILASIHRRLFKRRKARATDGDSEAHRRVFKIPGRVEVRKHYVTDELTELTQTFNEMTSELLKQYTSLEEKVAERTRELEISKRAAEAANESKTLFIANISHELKTPLNGIMGMCAVCMEEDDVMRIKQSLKTLYRSGDLLLHLLEDLLSFSKNQIGQHVSLEEKEFRLGDIRSQMLSIFDMQVRESKITFAVNFISSDAVNGELSVSPEPISIEKKLPALGPSGMGRLKDAYLWGDQHRILQVMINLVSNSLKFTPAGGRVQLRIRCIGEVERGSDDSRTSSFSRSGSGRVGRSRHRASSGSTRSATSRATGNTLGTALAINPMDPKATPHVQIRERSPTPPPPNAKPYMFEFEVEDTGPGIPDHMQEKIFEPFVQGDLGLSKRFGGTGLGLSICSQLAKLMGGSIALSSTVGVGSTPPSVGSNGGNHRNSLNGSTPEQTTTNSTSNVLEGKLPRLVGLSAPFFAAKPNAALPSKEDQAAVIDKAMANKAGQGKLRVLIADDNSTNIEVVSRMLKLEDVYDVSIASDGQEAYELVKANMERNLRFDVIFMDVQMPNLDGLQSTRLIRKMGYSEPIVALTAFSEESNVKECIESGMDEFLSKPIRRPALKKVLKKFVTIPEEPEIAGVTKRAAMDKMPKAMNGSSPAVTV</sequence>
<dbReference type="Gene3D" id="3.30.565.10">
    <property type="entry name" value="Histidine kinase-like ATPase, C-terminal domain"/>
    <property type="match status" value="1"/>
</dbReference>
<protein>
    <submittedName>
        <fullName evidence="7">Two-component system protein B</fullName>
    </submittedName>
</protein>
<feature type="transmembrane region" description="Helical" evidence="4">
    <location>
        <begin position="12"/>
        <end position="32"/>
    </location>
</feature>
<dbReference type="CDD" id="cd06225">
    <property type="entry name" value="HAMP"/>
    <property type="match status" value="1"/>
</dbReference>
<dbReference type="InterPro" id="IPR011006">
    <property type="entry name" value="CheY-like_superfamily"/>
</dbReference>
<dbReference type="EMBL" id="JAVFKD010000010">
    <property type="protein sequence ID" value="KAK5994304.1"/>
    <property type="molecule type" value="Genomic_DNA"/>
</dbReference>
<keyword evidence="4" id="KW-0472">Membrane</keyword>
<evidence type="ECO:0000313" key="7">
    <source>
        <dbReference type="EMBL" id="KAK5994304.1"/>
    </source>
</evidence>
<feature type="region of interest" description="Disordered" evidence="3">
    <location>
        <begin position="742"/>
        <end position="812"/>
    </location>
</feature>
<evidence type="ECO:0000259" key="5">
    <source>
        <dbReference type="PROSITE" id="PS50109"/>
    </source>
</evidence>